<keyword evidence="1" id="KW-0175">Coiled coil</keyword>
<feature type="region of interest" description="Disordered" evidence="2">
    <location>
        <begin position="83"/>
        <end position="111"/>
    </location>
</feature>
<evidence type="ECO:0000256" key="3">
    <source>
        <dbReference type="SAM" id="Phobius"/>
    </source>
</evidence>
<evidence type="ECO:0000256" key="1">
    <source>
        <dbReference type="SAM" id="Coils"/>
    </source>
</evidence>
<protein>
    <submittedName>
        <fullName evidence="4">Uncharacterized protein</fullName>
    </submittedName>
</protein>
<name>A0A9D2JYL8_9FIRM</name>
<evidence type="ECO:0000313" key="4">
    <source>
        <dbReference type="EMBL" id="HIZ72111.1"/>
    </source>
</evidence>
<gene>
    <name evidence="4" type="ORF">H9964_00860</name>
</gene>
<dbReference type="Proteomes" id="UP000824102">
    <property type="component" value="Unassembled WGS sequence"/>
</dbReference>
<organism evidence="4 5">
    <name type="scientific">Candidatus Gallimonas intestinavium</name>
    <dbReference type="NCBI Taxonomy" id="2838603"/>
    <lineage>
        <taxon>Bacteria</taxon>
        <taxon>Bacillati</taxon>
        <taxon>Bacillota</taxon>
        <taxon>Clostridia</taxon>
        <taxon>Candidatus Gallimonas</taxon>
    </lineage>
</organism>
<feature type="transmembrane region" description="Helical" evidence="3">
    <location>
        <begin position="285"/>
        <end position="308"/>
    </location>
</feature>
<dbReference type="EMBL" id="DXBB01000016">
    <property type="protein sequence ID" value="HIZ72111.1"/>
    <property type="molecule type" value="Genomic_DNA"/>
</dbReference>
<feature type="coiled-coil region" evidence="1">
    <location>
        <begin position="315"/>
        <end position="342"/>
    </location>
</feature>
<comment type="caution">
    <text evidence="4">The sequence shown here is derived from an EMBL/GenBank/DDBJ whole genome shotgun (WGS) entry which is preliminary data.</text>
</comment>
<feature type="compositionally biased region" description="Polar residues" evidence="2">
    <location>
        <begin position="96"/>
        <end position="111"/>
    </location>
</feature>
<feature type="compositionally biased region" description="Polar residues" evidence="2">
    <location>
        <begin position="27"/>
        <end position="37"/>
    </location>
</feature>
<evidence type="ECO:0000313" key="5">
    <source>
        <dbReference type="Proteomes" id="UP000824102"/>
    </source>
</evidence>
<keyword evidence="3" id="KW-0812">Transmembrane</keyword>
<feature type="region of interest" description="Disordered" evidence="2">
    <location>
        <begin position="18"/>
        <end position="37"/>
    </location>
</feature>
<reference evidence="4" key="1">
    <citation type="journal article" date="2021" name="PeerJ">
        <title>Extensive microbial diversity within the chicken gut microbiome revealed by metagenomics and culture.</title>
        <authorList>
            <person name="Gilroy R."/>
            <person name="Ravi A."/>
            <person name="Getino M."/>
            <person name="Pursley I."/>
            <person name="Horton D.L."/>
            <person name="Alikhan N.F."/>
            <person name="Baker D."/>
            <person name="Gharbi K."/>
            <person name="Hall N."/>
            <person name="Watson M."/>
            <person name="Adriaenssens E.M."/>
            <person name="Foster-Nyarko E."/>
            <person name="Jarju S."/>
            <person name="Secka A."/>
            <person name="Antonio M."/>
            <person name="Oren A."/>
            <person name="Chaudhuri R.R."/>
            <person name="La Ragione R."/>
            <person name="Hildebrand F."/>
            <person name="Pallen M.J."/>
        </authorList>
    </citation>
    <scope>NUCLEOTIDE SEQUENCE</scope>
    <source>
        <strain evidence="4">ChiW7-2402</strain>
    </source>
</reference>
<dbReference type="AlphaFoldDB" id="A0A9D2JYL8"/>
<proteinExistence type="predicted"/>
<keyword evidence="3" id="KW-1133">Transmembrane helix</keyword>
<keyword evidence="3" id="KW-0472">Membrane</keyword>
<reference evidence="4" key="2">
    <citation type="submission" date="2021-04" db="EMBL/GenBank/DDBJ databases">
        <authorList>
            <person name="Gilroy R."/>
        </authorList>
    </citation>
    <scope>NUCLEOTIDE SEQUENCE</scope>
    <source>
        <strain evidence="4">ChiW7-2402</strain>
    </source>
</reference>
<accession>A0A9D2JYL8</accession>
<sequence length="358" mass="39430">MAGIPVLDREIARLSEEQREYRKQENEAAQQHGRSISENYRKLIEPQPQNEPWAEPYAYNTQAYNPAQADPALRTYDLSAPAYAPATPAGNYAPQYPSQNYAPQTEVQSAPQQNYYQPVYRSDYREPEYHAPVVPSSTPGAPSAAQRLNDYVPIRAGMQSLTRMGDMPSYQPQGSAAYAPAAPAGEKKQLFEGLTYQNGELIDNTGTVAPTYDSSYVPAAPAYAPAQAGVYAGTAYEDEEDEEDALPTRMTLDAATRAPQRMETVERSENAVVAFFRALSTKAKVALACVAVVVVAMISLICVNTALLNSAEAAVMSRQEQVQVLAQRAEELQAEIDHYNSEEYINQWAQEHGMTRGE</sequence>
<evidence type="ECO:0000256" key="2">
    <source>
        <dbReference type="SAM" id="MobiDB-lite"/>
    </source>
</evidence>